<evidence type="ECO:0000256" key="5">
    <source>
        <dbReference type="ARBA" id="ARBA00023180"/>
    </source>
</evidence>
<protein>
    <recommendedName>
        <fullName evidence="8">Chitin-binding type-2 domain-containing protein</fullName>
    </recommendedName>
</protein>
<name>A0AAD5L471_9CRUS</name>
<dbReference type="GO" id="GO:0005576">
    <property type="term" value="C:extracellular region"/>
    <property type="evidence" value="ECO:0007669"/>
    <property type="project" value="InterPro"/>
</dbReference>
<accession>A0AAD5L471</accession>
<evidence type="ECO:0000259" key="8">
    <source>
        <dbReference type="PROSITE" id="PS50940"/>
    </source>
</evidence>
<keyword evidence="1" id="KW-0147">Chitin-binding</keyword>
<dbReference type="Gene3D" id="2.170.140.10">
    <property type="entry name" value="Chitin binding domain"/>
    <property type="match status" value="2"/>
</dbReference>
<feature type="region of interest" description="Disordered" evidence="6">
    <location>
        <begin position="97"/>
        <end position="129"/>
    </location>
</feature>
<feature type="chain" id="PRO_5041985002" description="Chitin-binding type-2 domain-containing protein" evidence="7">
    <location>
        <begin position="26"/>
        <end position="190"/>
    </location>
</feature>
<dbReference type="PROSITE" id="PS50940">
    <property type="entry name" value="CHIT_BIND_II"/>
    <property type="match status" value="2"/>
</dbReference>
<evidence type="ECO:0000313" key="10">
    <source>
        <dbReference type="Proteomes" id="UP000820818"/>
    </source>
</evidence>
<feature type="signal peptide" evidence="7">
    <location>
        <begin position="1"/>
        <end position="25"/>
    </location>
</feature>
<dbReference type="InterPro" id="IPR036508">
    <property type="entry name" value="Chitin-bd_dom_sf"/>
</dbReference>
<dbReference type="InterPro" id="IPR002557">
    <property type="entry name" value="Chitin-bd_dom"/>
</dbReference>
<reference evidence="9 10" key="1">
    <citation type="submission" date="2022-05" db="EMBL/GenBank/DDBJ databases">
        <title>A multi-omics perspective on studying reproductive biology in Daphnia sinensis.</title>
        <authorList>
            <person name="Jia J."/>
        </authorList>
    </citation>
    <scope>NUCLEOTIDE SEQUENCE [LARGE SCALE GENOMIC DNA]</scope>
    <source>
        <strain evidence="9 10">WSL</strain>
    </source>
</reference>
<evidence type="ECO:0000256" key="4">
    <source>
        <dbReference type="ARBA" id="ARBA00023157"/>
    </source>
</evidence>
<keyword evidence="5" id="KW-0325">Glycoprotein</keyword>
<dbReference type="AlphaFoldDB" id="A0AAD5L471"/>
<dbReference type="Pfam" id="PF01607">
    <property type="entry name" value="CBM_14"/>
    <property type="match status" value="2"/>
</dbReference>
<dbReference type="Proteomes" id="UP000820818">
    <property type="component" value="Linkage Group LG1"/>
</dbReference>
<evidence type="ECO:0000256" key="7">
    <source>
        <dbReference type="SAM" id="SignalP"/>
    </source>
</evidence>
<evidence type="ECO:0000313" key="9">
    <source>
        <dbReference type="EMBL" id="KAI9564652.1"/>
    </source>
</evidence>
<feature type="domain" description="Chitin-binding type-2" evidence="8">
    <location>
        <begin position="49"/>
        <end position="105"/>
    </location>
</feature>
<dbReference type="EMBL" id="WJBH02000001">
    <property type="protein sequence ID" value="KAI9564652.1"/>
    <property type="molecule type" value="Genomic_DNA"/>
</dbReference>
<keyword evidence="4" id="KW-1015">Disulfide bond</keyword>
<dbReference type="InterPro" id="IPR051940">
    <property type="entry name" value="Chitin_bind-dev_reg"/>
</dbReference>
<evidence type="ECO:0000256" key="3">
    <source>
        <dbReference type="ARBA" id="ARBA00022737"/>
    </source>
</evidence>
<sequence>MLRSVPVQFLYLFGILMCLGTEVTSRRTFLNSKNLVEQYLIEEKTTNTTFVCPGTGNYPVPGKECTEDYYSCATGTPVPMVCAGASVFEPSTNVCTSSSTAPCKRSTTTSTLTPTPTTTTTPPTPPTTSDAPFVCQDNGAYPNPNNCNTFYMCSNSIAYLYFCPSNLVFNPATGNCDYASNVSGPCSGAL</sequence>
<dbReference type="SMART" id="SM00494">
    <property type="entry name" value="ChtBD2"/>
    <property type="match status" value="2"/>
</dbReference>
<dbReference type="GO" id="GO:0008061">
    <property type="term" value="F:chitin binding"/>
    <property type="evidence" value="ECO:0007669"/>
    <property type="project" value="UniProtKB-KW"/>
</dbReference>
<evidence type="ECO:0000256" key="2">
    <source>
        <dbReference type="ARBA" id="ARBA00022729"/>
    </source>
</evidence>
<gene>
    <name evidence="9" type="ORF">GHT06_008393</name>
</gene>
<dbReference type="PANTHER" id="PTHR23301:SF0">
    <property type="entry name" value="CHITIN-BINDING TYPE-2 DOMAIN-CONTAINING PROTEIN-RELATED"/>
    <property type="match status" value="1"/>
</dbReference>
<dbReference type="PANTHER" id="PTHR23301">
    <property type="entry name" value="CHITIN BINDING PERITROPHIN-A"/>
    <property type="match status" value="1"/>
</dbReference>
<evidence type="ECO:0000256" key="1">
    <source>
        <dbReference type="ARBA" id="ARBA00022669"/>
    </source>
</evidence>
<dbReference type="SUPFAM" id="SSF57625">
    <property type="entry name" value="Invertebrate chitin-binding proteins"/>
    <property type="match status" value="2"/>
</dbReference>
<keyword evidence="3" id="KW-0677">Repeat</keyword>
<keyword evidence="10" id="KW-1185">Reference proteome</keyword>
<proteinExistence type="predicted"/>
<feature type="compositionally biased region" description="Low complexity" evidence="6">
    <location>
        <begin position="106"/>
        <end position="121"/>
    </location>
</feature>
<keyword evidence="2 7" id="KW-0732">Signal</keyword>
<comment type="caution">
    <text evidence="9">The sequence shown here is derived from an EMBL/GenBank/DDBJ whole genome shotgun (WGS) entry which is preliminary data.</text>
</comment>
<feature type="domain" description="Chitin-binding type-2" evidence="8">
    <location>
        <begin position="132"/>
        <end position="188"/>
    </location>
</feature>
<evidence type="ECO:0000256" key="6">
    <source>
        <dbReference type="SAM" id="MobiDB-lite"/>
    </source>
</evidence>
<organism evidence="9 10">
    <name type="scientific">Daphnia sinensis</name>
    <dbReference type="NCBI Taxonomy" id="1820382"/>
    <lineage>
        <taxon>Eukaryota</taxon>
        <taxon>Metazoa</taxon>
        <taxon>Ecdysozoa</taxon>
        <taxon>Arthropoda</taxon>
        <taxon>Crustacea</taxon>
        <taxon>Branchiopoda</taxon>
        <taxon>Diplostraca</taxon>
        <taxon>Cladocera</taxon>
        <taxon>Anomopoda</taxon>
        <taxon>Daphniidae</taxon>
        <taxon>Daphnia</taxon>
        <taxon>Daphnia similis group</taxon>
    </lineage>
</organism>